<dbReference type="EMBL" id="JARH01000655">
    <property type="protein sequence ID" value="EXF78339.1"/>
    <property type="molecule type" value="Genomic_DNA"/>
</dbReference>
<dbReference type="STRING" id="1445577.A0A010RKE2"/>
<dbReference type="Proteomes" id="UP000020467">
    <property type="component" value="Unassembled WGS sequence"/>
</dbReference>
<gene>
    <name evidence="5" type="ORF">CFIO01_00334</name>
</gene>
<protein>
    <submittedName>
        <fullName evidence="5">Tetratricopeptide</fullName>
    </submittedName>
</protein>
<dbReference type="InterPro" id="IPR019734">
    <property type="entry name" value="TPR_rpt"/>
</dbReference>
<dbReference type="SUPFAM" id="SSF48452">
    <property type="entry name" value="TPR-like"/>
    <property type="match status" value="2"/>
</dbReference>
<feature type="region of interest" description="Disordered" evidence="4">
    <location>
        <begin position="991"/>
        <end position="1051"/>
    </location>
</feature>
<dbReference type="Gene3D" id="1.25.40.1010">
    <property type="match status" value="1"/>
</dbReference>
<dbReference type="InterPro" id="IPR021183">
    <property type="entry name" value="NatA_aux_su"/>
</dbReference>
<evidence type="ECO:0000313" key="5">
    <source>
        <dbReference type="EMBL" id="EXF78339.1"/>
    </source>
</evidence>
<dbReference type="AlphaFoldDB" id="A0A010RKE2"/>
<dbReference type="Pfam" id="PF09774">
    <property type="entry name" value="MIX23"/>
    <property type="match status" value="1"/>
</dbReference>
<comment type="caution">
    <text evidence="5">The sequence shown here is derived from an EMBL/GenBank/DDBJ whole genome shotgun (WGS) entry which is preliminary data.</text>
</comment>
<feature type="compositionally biased region" description="Basic and acidic residues" evidence="4">
    <location>
        <begin position="1015"/>
        <end position="1051"/>
    </location>
</feature>
<accession>A0A010RKE2</accession>
<dbReference type="Pfam" id="PF12569">
    <property type="entry name" value="NatA_aux_su"/>
    <property type="match status" value="1"/>
</dbReference>
<reference evidence="5 6" key="1">
    <citation type="submission" date="2014-02" db="EMBL/GenBank/DDBJ databases">
        <title>The genome sequence of Colletotrichum fioriniae PJ7.</title>
        <authorList>
            <person name="Baroncelli R."/>
            <person name="Thon M.R."/>
        </authorList>
    </citation>
    <scope>NUCLEOTIDE SEQUENCE [LARGE SCALE GENOMIC DNA]</scope>
    <source>
        <strain evidence="5 6">PJ7</strain>
    </source>
</reference>
<evidence type="ECO:0000256" key="1">
    <source>
        <dbReference type="ARBA" id="ARBA00022737"/>
    </source>
</evidence>
<dbReference type="InterPro" id="IPR019171">
    <property type="entry name" value="MIX23"/>
</dbReference>
<keyword evidence="2 3" id="KW-0802">TPR repeat</keyword>
<sequence>MTQPPAQPHLTPQFCFSTGALRDFLRLSRATVDDSITQNLNALVTPARAGFDPTSTSQRTPRSFPRQIDSQVCQSFKDQVLFPTWHARAEVLHYCGVVATSPDPDDPEALVQQIEAAKDKERVVDERLDPYSGRFFPREPRTEQLAMLIRQEKGVENIVRTRTWDMVKQRCGESANSWEEALAGWRSRGAGKVDGYIEVGHGAVHLSSMTWQTVPYQNGGLAIPERDVRRICCPWWCDFDAVKNGPDGAGLILPRQKPAVPPNGKVQLPLVRRPWWRSLQGEDGALSPKEGSQLSLGTCVWPESFIQNPTRLRRNLCEYLQLRLWTRTRPTFDFPPHALEKIRDLGPRHNRPLFFVSYPSSTFLPSQQLGSVTRLQLATPPQPPKTPPGRLLRTSLPKSLHLQRLLGICWRYDPRPNTDPMPQPLNSKEASLFRAVIRAYEDKQYKRGLKSADLILKKNPKHGDTMAMKALIMNAQGKTEEAFALGKEALTVDMKSHICWHVYGLLYRANKNFEEAIKAYKFALKLEPESTQIQRDLAILQVQMRDYAGYISSRTAMLQARPQLRQSWTALAIAHHLSGDLSAAENVLTTYEGTLKSTPSRSDYENSEAVMYKNTIIAEQGDYQRALEHLESAAKHNLDRLEYLELRAKYLVKLGKKEEAIAAWQALVERNADRPAYFEGLESAHAFSDSDAAARKEIYEKYAKKFPRSDAPRRLPLNFLSGDDFSAAAKEYLTLMFNKGVPSTFANLKHLYSDSAKKEALEALAQDYLKSSSNSEATNGDRSKGEAAALYFLAQHYNYHLSRDLTKAHEYVDKAIEKVPDSVDFTMTKARIWKHQGNLQKASETMDKARTLDTRDRYINTKAAKYQLRNNETEQALKTVGLFTRADTVGGPLADLLDMQCVWFLTEDGEAYARQGDDALALKRLHTVHNIFDVWQEDQFDFHSFSLRKGQIRAYVDMVRWEDHLRDHPFYSRAALDAVAIYLRRADRPAANGVNGDANGDDASERKKAAKKAKKEQQRLEREAADRAAKQDPNKGKPASEEPKKKDEDPLGLKLLEAEPLSAAMRFVTPLLQFSPQNINAQFAGFDVYLRRKKYVLALRSLNAARKLDASHPGVHERVVEFAHVVRPALEGLPAKVQELIKSEFTPPAGDLKKYNEEFLSNNKSKPTHIVAALKTRRVLGEDSAKAETDLANVVKAPDATFELATEVYNLLKAWRSSEAETLKKEAHARWPEVSLFA</sequence>
<dbReference type="Gene3D" id="1.25.40.1040">
    <property type="match status" value="1"/>
</dbReference>
<dbReference type="GO" id="GO:0005758">
    <property type="term" value="C:mitochondrial intermembrane space"/>
    <property type="evidence" value="ECO:0007669"/>
    <property type="project" value="InterPro"/>
</dbReference>
<dbReference type="HOGENOM" id="CLU_266964_0_0_1"/>
<dbReference type="PANTHER" id="PTHR22767:SF2">
    <property type="entry name" value="N(ALPHA)-ACETYLTRANSFERASE 15_16, ISOFORM A"/>
    <property type="match status" value="1"/>
</dbReference>
<keyword evidence="6" id="KW-1185">Reference proteome</keyword>
<feature type="repeat" description="TPR" evidence="3">
    <location>
        <begin position="497"/>
        <end position="530"/>
    </location>
</feature>
<evidence type="ECO:0000256" key="3">
    <source>
        <dbReference type="PROSITE-ProRule" id="PRU00339"/>
    </source>
</evidence>
<dbReference type="GO" id="GO:0031415">
    <property type="term" value="C:NatA complex"/>
    <property type="evidence" value="ECO:0007669"/>
    <property type="project" value="TreeGrafter"/>
</dbReference>
<dbReference type="SMART" id="SM00028">
    <property type="entry name" value="TPR"/>
    <property type="match status" value="4"/>
</dbReference>
<dbReference type="KEGG" id="cfj:CFIO01_00334"/>
<dbReference type="PROSITE" id="PS50005">
    <property type="entry name" value="TPR"/>
    <property type="match status" value="1"/>
</dbReference>
<dbReference type="FunFam" id="1.25.40.1040:FF:000003">
    <property type="entry name" value="N-terminal acetyltransferase A, auxiliary subunit"/>
    <property type="match status" value="1"/>
</dbReference>
<evidence type="ECO:0000256" key="4">
    <source>
        <dbReference type="SAM" id="MobiDB-lite"/>
    </source>
</evidence>
<name>A0A010RKE2_9PEZI</name>
<proteinExistence type="predicted"/>
<keyword evidence="1" id="KW-0677">Repeat</keyword>
<dbReference type="OrthoDB" id="10263032at2759"/>
<dbReference type="eggNOG" id="KOG1156">
    <property type="taxonomic scope" value="Eukaryota"/>
</dbReference>
<dbReference type="PANTHER" id="PTHR22767">
    <property type="entry name" value="N-TERMINAL ACETYLTRANSFERASE-RELATED"/>
    <property type="match status" value="1"/>
</dbReference>
<evidence type="ECO:0000313" key="6">
    <source>
        <dbReference type="Proteomes" id="UP000020467"/>
    </source>
</evidence>
<organism evidence="5 6">
    <name type="scientific">Colletotrichum fioriniae PJ7</name>
    <dbReference type="NCBI Taxonomy" id="1445577"/>
    <lineage>
        <taxon>Eukaryota</taxon>
        <taxon>Fungi</taxon>
        <taxon>Dikarya</taxon>
        <taxon>Ascomycota</taxon>
        <taxon>Pezizomycotina</taxon>
        <taxon>Sordariomycetes</taxon>
        <taxon>Hypocreomycetidae</taxon>
        <taxon>Glomerellales</taxon>
        <taxon>Glomerellaceae</taxon>
        <taxon>Colletotrichum</taxon>
        <taxon>Colletotrichum acutatum species complex</taxon>
    </lineage>
</organism>
<evidence type="ECO:0000256" key="2">
    <source>
        <dbReference type="ARBA" id="ARBA00022803"/>
    </source>
</evidence>
<dbReference type="InterPro" id="IPR011990">
    <property type="entry name" value="TPR-like_helical_dom_sf"/>
</dbReference>